<evidence type="ECO:0000256" key="6">
    <source>
        <dbReference type="SAM" id="Phobius"/>
    </source>
</evidence>
<dbReference type="InterPro" id="IPR050598">
    <property type="entry name" value="AminoAcid_Transporter"/>
</dbReference>
<feature type="transmembrane region" description="Helical" evidence="6">
    <location>
        <begin position="489"/>
        <end position="506"/>
    </location>
</feature>
<dbReference type="EMBL" id="JANBPU010000002">
    <property type="protein sequence ID" value="KAJ1922028.1"/>
    <property type="molecule type" value="Genomic_DNA"/>
</dbReference>
<dbReference type="Proteomes" id="UP001150538">
    <property type="component" value="Unassembled WGS sequence"/>
</dbReference>
<feature type="compositionally biased region" description="Gly residues" evidence="5">
    <location>
        <begin position="84"/>
        <end position="93"/>
    </location>
</feature>
<dbReference type="Gene3D" id="1.20.1740.10">
    <property type="entry name" value="Amino acid/polyamine transporter I"/>
    <property type="match status" value="1"/>
</dbReference>
<evidence type="ECO:0000256" key="1">
    <source>
        <dbReference type="ARBA" id="ARBA00004141"/>
    </source>
</evidence>
<evidence type="ECO:0000313" key="8">
    <source>
        <dbReference type="Proteomes" id="UP001150538"/>
    </source>
</evidence>
<dbReference type="GO" id="GO:0016020">
    <property type="term" value="C:membrane"/>
    <property type="evidence" value="ECO:0007669"/>
    <property type="project" value="UniProtKB-SubCell"/>
</dbReference>
<feature type="transmembrane region" description="Helical" evidence="6">
    <location>
        <begin position="564"/>
        <end position="584"/>
    </location>
</feature>
<proteinExistence type="predicted"/>
<organism evidence="7 8">
    <name type="scientific">Mycoemilia scoparia</name>
    <dbReference type="NCBI Taxonomy" id="417184"/>
    <lineage>
        <taxon>Eukaryota</taxon>
        <taxon>Fungi</taxon>
        <taxon>Fungi incertae sedis</taxon>
        <taxon>Zoopagomycota</taxon>
        <taxon>Kickxellomycotina</taxon>
        <taxon>Kickxellomycetes</taxon>
        <taxon>Kickxellales</taxon>
        <taxon>Kickxellaceae</taxon>
        <taxon>Mycoemilia</taxon>
    </lineage>
</organism>
<dbReference type="AlphaFoldDB" id="A0A9W8DRS3"/>
<dbReference type="Pfam" id="PF13520">
    <property type="entry name" value="AA_permease_2"/>
    <property type="match status" value="1"/>
</dbReference>
<dbReference type="InterPro" id="IPR002293">
    <property type="entry name" value="AA/rel_permease1"/>
</dbReference>
<protein>
    <recommendedName>
        <fullName evidence="9">High-affinity methionine permease</fullName>
    </recommendedName>
</protein>
<keyword evidence="4 6" id="KW-0472">Membrane</keyword>
<evidence type="ECO:0008006" key="9">
    <source>
        <dbReference type="Google" id="ProtNLM"/>
    </source>
</evidence>
<keyword evidence="3 6" id="KW-1133">Transmembrane helix</keyword>
<sequence length="645" mass="69690">MFSLNSPTSSTASPKSAPFFKGVFFKSRKSRGLHISSETNSIATVFEYPESSKNEGGGIYSNAGDFGHNTAGSGAVDNNLDGSMNGGGGGDGSGDSDHSHHTNGEPHRHIGFLSSIGMLFSLIIGSGIFSTPATVLALCGTPAAALIMWVVGALITYSGALAFIEMGLMYPKNGGMMRYLGYSFPRPRALISFVFAYTVCLLIRPATVAAGATAFSDLFLYAVSGGEDMPTKNPYIYKHRDWIGRGIGAAAMTLVVLLNAVSIKWSLRVVNVLAVVKVLVLLVICIVGILALAKVIRVEPNDNWSRGFRGTSNQAYNYVSAMNKIFWAYEGWGNLSYAGGELKNPRRNLPIAMGTGLTIIAILYILANVAFFTVVPIDEALSTGTMIGAVFTTKILGKVAGEVILPIIMAISAVGVNIGEIYSGARLLHCAADVGFVPFGQRIAQIHPVFKTPVYSLGIIWLLSLVYLMAPPPGLAFDFLVDLVSYPMWYFYALAILGCLILRKKFPAHPRRTFKSPAFISILFFLSCLFLAFAVFVPPRGSTLVSSSVKTIDTSSEMEGSHSYLIGPLVAIAFMLAMGIPWALRMVWYAKKHDRNYDAWVAKEENAIATEGLGVASESRFSIRDIEDTYGSTPWKVIQQDFHIQ</sequence>
<comment type="subcellular location">
    <subcellularLocation>
        <location evidence="1">Membrane</location>
        <topology evidence="1">Multi-pass membrane protein</topology>
    </subcellularLocation>
</comment>
<evidence type="ECO:0000256" key="4">
    <source>
        <dbReference type="ARBA" id="ARBA00023136"/>
    </source>
</evidence>
<reference evidence="7" key="1">
    <citation type="submission" date="2022-07" db="EMBL/GenBank/DDBJ databases">
        <title>Phylogenomic reconstructions and comparative analyses of Kickxellomycotina fungi.</title>
        <authorList>
            <person name="Reynolds N.K."/>
            <person name="Stajich J.E."/>
            <person name="Barry K."/>
            <person name="Grigoriev I.V."/>
            <person name="Crous P."/>
            <person name="Smith M.E."/>
        </authorList>
    </citation>
    <scope>NUCLEOTIDE SEQUENCE</scope>
    <source>
        <strain evidence="7">NBRC 100468</strain>
    </source>
</reference>
<feature type="transmembrane region" description="Helical" evidence="6">
    <location>
        <begin position="452"/>
        <end position="469"/>
    </location>
</feature>
<evidence type="ECO:0000256" key="2">
    <source>
        <dbReference type="ARBA" id="ARBA00022692"/>
    </source>
</evidence>
<dbReference type="PANTHER" id="PTHR11785">
    <property type="entry name" value="AMINO ACID TRANSPORTER"/>
    <property type="match status" value="1"/>
</dbReference>
<accession>A0A9W8DRS3</accession>
<feature type="transmembrane region" description="Helical" evidence="6">
    <location>
        <begin position="110"/>
        <end position="131"/>
    </location>
</feature>
<dbReference type="PANTHER" id="PTHR11785:SF353">
    <property type="entry name" value="METHIONINE TRANSPORTER (EUROFUNG)"/>
    <property type="match status" value="1"/>
</dbReference>
<evidence type="ECO:0000256" key="3">
    <source>
        <dbReference type="ARBA" id="ARBA00022989"/>
    </source>
</evidence>
<evidence type="ECO:0000256" key="5">
    <source>
        <dbReference type="SAM" id="MobiDB-lite"/>
    </source>
</evidence>
<feature type="transmembrane region" description="Helical" evidence="6">
    <location>
        <begin position="189"/>
        <end position="222"/>
    </location>
</feature>
<evidence type="ECO:0000313" key="7">
    <source>
        <dbReference type="EMBL" id="KAJ1922028.1"/>
    </source>
</evidence>
<feature type="transmembrane region" description="Helical" evidence="6">
    <location>
        <begin position="143"/>
        <end position="168"/>
    </location>
</feature>
<feature type="transmembrane region" description="Helical" evidence="6">
    <location>
        <begin position="518"/>
        <end position="537"/>
    </location>
</feature>
<dbReference type="GO" id="GO:0015179">
    <property type="term" value="F:L-amino acid transmembrane transporter activity"/>
    <property type="evidence" value="ECO:0007669"/>
    <property type="project" value="TreeGrafter"/>
</dbReference>
<feature type="region of interest" description="Disordered" evidence="5">
    <location>
        <begin position="77"/>
        <end position="104"/>
    </location>
</feature>
<feature type="compositionally biased region" description="Basic and acidic residues" evidence="5">
    <location>
        <begin position="95"/>
        <end position="104"/>
    </location>
</feature>
<feature type="transmembrane region" description="Helical" evidence="6">
    <location>
        <begin position="273"/>
        <end position="296"/>
    </location>
</feature>
<comment type="caution">
    <text evidence="7">The sequence shown here is derived from an EMBL/GenBank/DDBJ whole genome shotgun (WGS) entry which is preliminary data.</text>
</comment>
<keyword evidence="8" id="KW-1185">Reference proteome</keyword>
<feature type="transmembrane region" description="Helical" evidence="6">
    <location>
        <begin position="351"/>
        <end position="375"/>
    </location>
</feature>
<dbReference type="OrthoDB" id="5982228at2759"/>
<feature type="transmembrane region" description="Helical" evidence="6">
    <location>
        <begin position="242"/>
        <end position="261"/>
    </location>
</feature>
<keyword evidence="2 6" id="KW-0812">Transmembrane</keyword>
<gene>
    <name evidence="7" type="ORF">H4219_000375</name>
</gene>
<name>A0A9W8DRS3_9FUNG</name>